<keyword evidence="3 6" id="KW-0255">Endonuclease</keyword>
<dbReference type="eggNOG" id="COG0594">
    <property type="taxonomic scope" value="Bacteria"/>
</dbReference>
<dbReference type="RefSeq" id="WP_049686147.1">
    <property type="nucleotide sequence ID" value="NZ_CP009170.1"/>
</dbReference>
<dbReference type="KEGG" id="tki:TKV_c24800"/>
<evidence type="ECO:0000256" key="5">
    <source>
        <dbReference type="ARBA" id="ARBA00022884"/>
    </source>
</evidence>
<dbReference type="InterPro" id="IPR020568">
    <property type="entry name" value="Ribosomal_Su5_D2-typ_SF"/>
</dbReference>
<comment type="subunit">
    <text evidence="6">Consists of a catalytic RNA component (M1 or rnpB) and a protein subunit.</text>
</comment>
<keyword evidence="9" id="KW-1185">Reference proteome</keyword>
<evidence type="ECO:0000256" key="4">
    <source>
        <dbReference type="ARBA" id="ARBA00022801"/>
    </source>
</evidence>
<dbReference type="EMBL" id="CP009170">
    <property type="protein sequence ID" value="AIS53596.1"/>
    <property type="molecule type" value="Genomic_DNA"/>
</dbReference>
<dbReference type="OrthoDB" id="9810867at2"/>
<evidence type="ECO:0000313" key="8">
    <source>
        <dbReference type="EMBL" id="AIS53596.1"/>
    </source>
</evidence>
<dbReference type="InterPro" id="IPR000100">
    <property type="entry name" value="RNase_P"/>
</dbReference>
<organism evidence="8 9">
    <name type="scientific">Thermoanaerobacter kivui</name>
    <name type="common">Acetogenium kivui</name>
    <dbReference type="NCBI Taxonomy" id="2325"/>
    <lineage>
        <taxon>Bacteria</taxon>
        <taxon>Bacillati</taxon>
        <taxon>Bacillota</taxon>
        <taxon>Clostridia</taxon>
        <taxon>Thermoanaerobacterales</taxon>
        <taxon>Thermoanaerobacteraceae</taxon>
        <taxon>Thermoanaerobacter</taxon>
    </lineage>
</organism>
<dbReference type="HAMAP" id="MF_00227">
    <property type="entry name" value="RNase_P"/>
    <property type="match status" value="1"/>
</dbReference>
<dbReference type="InterPro" id="IPR014721">
    <property type="entry name" value="Ribsml_uS5_D2-typ_fold_subgr"/>
</dbReference>
<dbReference type="AlphaFoldDB" id="A0A097AUX6"/>
<name>A0A097AUX6_THEKI</name>
<reference evidence="9" key="1">
    <citation type="journal article" date="2015" name="Genome Announc.">
        <title>Whole-Genome Sequences of 80 Environmental and Clinical Isolates of Burkholderia pseudomallei.</title>
        <authorList>
            <person name="Johnson S.L."/>
            <person name="Baker A.L."/>
            <person name="Chain P.S."/>
            <person name="Currie B.J."/>
            <person name="Daligault H.E."/>
            <person name="Davenport K.W."/>
            <person name="Davis C.B."/>
            <person name="Inglis T.J."/>
            <person name="Kaestli M."/>
            <person name="Koren S."/>
            <person name="Mayo M."/>
            <person name="Merritt A.J."/>
            <person name="Price E.P."/>
            <person name="Sarovich D.S."/>
            <person name="Warner J."/>
            <person name="Rosovitz M.J."/>
        </authorList>
    </citation>
    <scope>NUCLEOTIDE SEQUENCE [LARGE SCALE GENOMIC DNA]</scope>
    <source>
        <strain evidence="9">DSM 2030</strain>
    </source>
</reference>
<dbReference type="GO" id="GO:0000049">
    <property type="term" value="F:tRNA binding"/>
    <property type="evidence" value="ECO:0007669"/>
    <property type="project" value="UniProtKB-UniRule"/>
</dbReference>
<dbReference type="PANTHER" id="PTHR33992:SF1">
    <property type="entry name" value="RIBONUCLEASE P PROTEIN COMPONENT"/>
    <property type="match status" value="1"/>
</dbReference>
<protein>
    <recommendedName>
        <fullName evidence="6 7">Ribonuclease P protein component</fullName>
        <shortName evidence="6">RNase P protein</shortName>
        <shortName evidence="6">RNaseP protein</shortName>
        <ecNumber evidence="6 7">3.1.26.5</ecNumber>
    </recommendedName>
    <alternativeName>
        <fullName evidence="6">Protein C5</fullName>
    </alternativeName>
</protein>
<comment type="catalytic activity">
    <reaction evidence="6">
        <text>Endonucleolytic cleavage of RNA, removing 5'-extranucleotides from tRNA precursor.</text>
        <dbReference type="EC" id="3.1.26.5"/>
    </reaction>
</comment>
<evidence type="ECO:0000256" key="7">
    <source>
        <dbReference type="NCBIfam" id="TIGR00188"/>
    </source>
</evidence>
<evidence type="ECO:0000256" key="3">
    <source>
        <dbReference type="ARBA" id="ARBA00022759"/>
    </source>
</evidence>
<comment type="similarity">
    <text evidence="6">Belongs to the RnpA family.</text>
</comment>
<sequence>MSNKIIKIKKSYEFKKVYSNGKSVANQFVVMYYMENNLGFNRVGYSVSKKIGKSVVRNRVRRLLHESFRLLDIEIKTGFDIIFVARGKIVEADFHTLKNSMRKLIMKTPLYVGNER</sequence>
<comment type="function">
    <text evidence="6">RNaseP catalyzes the removal of the 5'-leader sequence from pre-tRNA to produce the mature 5'-terminus. It can also cleave other RNA substrates such as 4.5S RNA. The protein component plays an auxiliary but essential role in vivo by binding to the 5'-leader sequence and broadening the substrate specificity of the ribozyme.</text>
</comment>
<dbReference type="NCBIfam" id="TIGR00188">
    <property type="entry name" value="rnpA"/>
    <property type="match status" value="1"/>
</dbReference>
<gene>
    <name evidence="6 8" type="primary">rnpA</name>
    <name evidence="8" type="ORF">TKV_c24800</name>
</gene>
<accession>A0A097AUX6</accession>
<dbReference type="GO" id="GO:0004526">
    <property type="term" value="F:ribonuclease P activity"/>
    <property type="evidence" value="ECO:0007669"/>
    <property type="project" value="UniProtKB-UniRule"/>
</dbReference>
<evidence type="ECO:0000256" key="6">
    <source>
        <dbReference type="HAMAP-Rule" id="MF_00227"/>
    </source>
</evidence>
<dbReference type="HOGENOM" id="CLU_117179_9_3_9"/>
<proteinExistence type="inferred from homology"/>
<evidence type="ECO:0000256" key="2">
    <source>
        <dbReference type="ARBA" id="ARBA00022722"/>
    </source>
</evidence>
<evidence type="ECO:0000256" key="1">
    <source>
        <dbReference type="ARBA" id="ARBA00022694"/>
    </source>
</evidence>
<dbReference type="GO" id="GO:0001682">
    <property type="term" value="P:tRNA 5'-leader removal"/>
    <property type="evidence" value="ECO:0007669"/>
    <property type="project" value="UniProtKB-UniRule"/>
</dbReference>
<dbReference type="EC" id="3.1.26.5" evidence="6 7"/>
<dbReference type="GO" id="GO:0042781">
    <property type="term" value="F:3'-tRNA processing endoribonuclease activity"/>
    <property type="evidence" value="ECO:0007669"/>
    <property type="project" value="TreeGrafter"/>
</dbReference>
<dbReference type="STRING" id="2325.TKV_c24800"/>
<dbReference type="Pfam" id="PF00825">
    <property type="entry name" value="Ribonuclease_P"/>
    <property type="match status" value="1"/>
</dbReference>
<dbReference type="GO" id="GO:0030677">
    <property type="term" value="C:ribonuclease P complex"/>
    <property type="evidence" value="ECO:0007669"/>
    <property type="project" value="TreeGrafter"/>
</dbReference>
<keyword evidence="4 6" id="KW-0378">Hydrolase</keyword>
<keyword evidence="5 6" id="KW-0694">RNA-binding</keyword>
<keyword evidence="1 6" id="KW-0819">tRNA processing</keyword>
<dbReference type="PANTHER" id="PTHR33992">
    <property type="entry name" value="RIBONUCLEASE P PROTEIN COMPONENT"/>
    <property type="match status" value="1"/>
</dbReference>
<keyword evidence="2 6" id="KW-0540">Nuclease</keyword>
<dbReference type="SUPFAM" id="SSF54211">
    <property type="entry name" value="Ribosomal protein S5 domain 2-like"/>
    <property type="match status" value="1"/>
</dbReference>
<dbReference type="Proteomes" id="UP000029669">
    <property type="component" value="Chromosome"/>
</dbReference>
<evidence type="ECO:0000313" key="9">
    <source>
        <dbReference type="Proteomes" id="UP000029669"/>
    </source>
</evidence>
<dbReference type="Gene3D" id="3.30.230.10">
    <property type="match status" value="1"/>
</dbReference>